<evidence type="ECO:0000259" key="2">
    <source>
        <dbReference type="Pfam" id="PF01266"/>
    </source>
</evidence>
<dbReference type="AlphaFoldDB" id="A0A4R2GPT3"/>
<evidence type="ECO:0000256" key="1">
    <source>
        <dbReference type="ARBA" id="ARBA00023002"/>
    </source>
</evidence>
<keyword evidence="4" id="KW-1185">Reference proteome</keyword>
<dbReference type="InterPro" id="IPR006076">
    <property type="entry name" value="FAD-dep_OxRdtase"/>
</dbReference>
<name>A0A4R2GPT3_9HYPH</name>
<organism evidence="3 4">
    <name type="scientific">Camelimonas lactis</name>
    <dbReference type="NCBI Taxonomy" id="659006"/>
    <lineage>
        <taxon>Bacteria</taxon>
        <taxon>Pseudomonadati</taxon>
        <taxon>Pseudomonadota</taxon>
        <taxon>Alphaproteobacteria</taxon>
        <taxon>Hyphomicrobiales</taxon>
        <taxon>Chelatococcaceae</taxon>
        <taxon>Camelimonas</taxon>
    </lineage>
</organism>
<feature type="domain" description="FAD dependent oxidoreductase" evidence="2">
    <location>
        <begin position="24"/>
        <end position="415"/>
    </location>
</feature>
<protein>
    <submittedName>
        <fullName evidence="3">D-amino-acid dehydrogenase</fullName>
    </submittedName>
</protein>
<sequence length="434" mass="47316">MTIDTGGLATGGAVGAGGEQGEADVLVLGAGIIGVCVAASLAMRGKSVVIIDRRAPGEETSYGNAGLIQREGVYPYGFPHDFGALLRYGMNRTIDAHYHLSALLTIAPFLYRYWRHSQVKSHDAIARQYVTLIAHCVEEHLAMADAAGSRDLLRGNGWIKAFRSERARDQQFAEAERWRGEFGVNYRTLTPEALAEAEPFLVPGLAGALHWTDPWTVTDPHALVLAYMRLAERHGARFVQANAGSLAPHGAGWRVQAPGGPVTARDAVVALGPWAEVLTRALGYNLPLAVKRGYHMHYRPAGEARLNHPVLDVERGYFLAPMRQGIRLTTGAEFALRDAPRTPVQLGRAEPIARDFFPLGERLEPQSWMGARPCTPDMLPIIGPAPRHHHLWFAFGHAHHGLTLGPVTGRLVADMVTGEPPFVDPAPFRATRFS</sequence>
<reference evidence="3 4" key="1">
    <citation type="submission" date="2019-03" db="EMBL/GenBank/DDBJ databases">
        <title>Genomic Encyclopedia of Type Strains, Phase IV (KMG-IV): sequencing the most valuable type-strain genomes for metagenomic binning, comparative biology and taxonomic classification.</title>
        <authorList>
            <person name="Goeker M."/>
        </authorList>
    </citation>
    <scope>NUCLEOTIDE SEQUENCE [LARGE SCALE GENOMIC DNA]</scope>
    <source>
        <strain evidence="3 4">DSM 22958</strain>
    </source>
</reference>
<gene>
    <name evidence="3" type="ORF">EV666_112104</name>
</gene>
<evidence type="ECO:0000313" key="3">
    <source>
        <dbReference type="EMBL" id="TCO11516.1"/>
    </source>
</evidence>
<dbReference type="PANTHER" id="PTHR13847">
    <property type="entry name" value="SARCOSINE DEHYDROGENASE-RELATED"/>
    <property type="match status" value="1"/>
</dbReference>
<dbReference type="RefSeq" id="WP_132009006.1">
    <property type="nucleotide sequence ID" value="NZ_JBHUNN010000002.1"/>
</dbReference>
<dbReference type="SUPFAM" id="SSF54373">
    <property type="entry name" value="FAD-linked reductases, C-terminal domain"/>
    <property type="match status" value="1"/>
</dbReference>
<proteinExistence type="predicted"/>
<comment type="caution">
    <text evidence="3">The sequence shown here is derived from an EMBL/GenBank/DDBJ whole genome shotgun (WGS) entry which is preliminary data.</text>
</comment>
<dbReference type="GO" id="GO:0005737">
    <property type="term" value="C:cytoplasm"/>
    <property type="evidence" value="ECO:0007669"/>
    <property type="project" value="TreeGrafter"/>
</dbReference>
<dbReference type="Pfam" id="PF01266">
    <property type="entry name" value="DAO"/>
    <property type="match status" value="1"/>
</dbReference>
<keyword evidence="1" id="KW-0560">Oxidoreductase</keyword>
<dbReference type="InterPro" id="IPR036188">
    <property type="entry name" value="FAD/NAD-bd_sf"/>
</dbReference>
<dbReference type="SUPFAM" id="SSF51905">
    <property type="entry name" value="FAD/NAD(P)-binding domain"/>
    <property type="match status" value="1"/>
</dbReference>
<dbReference type="OrthoDB" id="9805337at2"/>
<dbReference type="EMBL" id="SLWL01000012">
    <property type="protein sequence ID" value="TCO11516.1"/>
    <property type="molecule type" value="Genomic_DNA"/>
</dbReference>
<dbReference type="PANTHER" id="PTHR13847:SF289">
    <property type="entry name" value="GLYCINE OXIDASE"/>
    <property type="match status" value="1"/>
</dbReference>
<evidence type="ECO:0000313" key="4">
    <source>
        <dbReference type="Proteomes" id="UP000294881"/>
    </source>
</evidence>
<dbReference type="GO" id="GO:0016491">
    <property type="term" value="F:oxidoreductase activity"/>
    <property type="evidence" value="ECO:0007669"/>
    <property type="project" value="UniProtKB-KW"/>
</dbReference>
<accession>A0A4R2GPT3</accession>
<dbReference type="Gene3D" id="3.30.9.10">
    <property type="entry name" value="D-Amino Acid Oxidase, subunit A, domain 2"/>
    <property type="match status" value="1"/>
</dbReference>
<dbReference type="Gene3D" id="3.50.50.60">
    <property type="entry name" value="FAD/NAD(P)-binding domain"/>
    <property type="match status" value="2"/>
</dbReference>
<dbReference type="Proteomes" id="UP000294881">
    <property type="component" value="Unassembled WGS sequence"/>
</dbReference>